<dbReference type="EMBL" id="LSSL01003274">
    <property type="protein sequence ID" value="OLY80659.1"/>
    <property type="molecule type" value="Genomic_DNA"/>
</dbReference>
<evidence type="ECO:0000313" key="1">
    <source>
        <dbReference type="EMBL" id="OLY80659.1"/>
    </source>
</evidence>
<organism evidence="1 2">
    <name type="scientific">Smittium mucronatum</name>
    <dbReference type="NCBI Taxonomy" id="133383"/>
    <lineage>
        <taxon>Eukaryota</taxon>
        <taxon>Fungi</taxon>
        <taxon>Fungi incertae sedis</taxon>
        <taxon>Zoopagomycota</taxon>
        <taxon>Kickxellomycotina</taxon>
        <taxon>Harpellomycetes</taxon>
        <taxon>Harpellales</taxon>
        <taxon>Legeriomycetaceae</taxon>
        <taxon>Smittium</taxon>
    </lineage>
</organism>
<accession>A0A1R0GUU8</accession>
<reference evidence="1 2" key="1">
    <citation type="journal article" date="2016" name="Mol. Biol. Evol.">
        <title>Genome-Wide Survey of Gut Fungi (Harpellales) Reveals the First Horizontally Transferred Ubiquitin Gene from a Mosquito Host.</title>
        <authorList>
            <person name="Wang Y."/>
            <person name="White M.M."/>
            <person name="Kvist S."/>
            <person name="Moncalvo J.M."/>
        </authorList>
    </citation>
    <scope>NUCLEOTIDE SEQUENCE [LARGE SCALE GENOMIC DNA]</scope>
    <source>
        <strain evidence="1 2">ALG-7-W6</strain>
    </source>
</reference>
<keyword evidence="2" id="KW-1185">Reference proteome</keyword>
<sequence length="90" mass="10529">MKQGDTKHRCQYLRKNDRDIVNSEHSPNVIAPRTTRIIARTQQSRSACTRNLAFYWHQFFIQAVLTRRVAQIARRRTSITSSSRVSGRAR</sequence>
<evidence type="ECO:0000313" key="2">
    <source>
        <dbReference type="Proteomes" id="UP000187455"/>
    </source>
</evidence>
<name>A0A1R0GUU8_9FUNG</name>
<proteinExistence type="predicted"/>
<dbReference type="AlphaFoldDB" id="A0A1R0GUU8"/>
<protein>
    <submittedName>
        <fullName evidence="1">Uncharacterized protein</fullName>
    </submittedName>
</protein>
<comment type="caution">
    <text evidence="1">The sequence shown here is derived from an EMBL/GenBank/DDBJ whole genome shotgun (WGS) entry which is preliminary data.</text>
</comment>
<dbReference type="Proteomes" id="UP000187455">
    <property type="component" value="Unassembled WGS sequence"/>
</dbReference>
<gene>
    <name evidence="1" type="ORF">AYI68_g5240</name>
</gene>